<name>A0ABP8E1T0_9MICO</name>
<accession>A0ABP8E1T0</accession>
<gene>
    <name evidence="1" type="ORF">GCM10022256_15720</name>
</gene>
<keyword evidence="2" id="KW-1185">Reference proteome</keyword>
<dbReference type="EMBL" id="BAABAU010000001">
    <property type="protein sequence ID" value="GAA4265960.1"/>
    <property type="molecule type" value="Genomic_DNA"/>
</dbReference>
<proteinExistence type="predicted"/>
<evidence type="ECO:0000313" key="2">
    <source>
        <dbReference type="Proteomes" id="UP001501594"/>
    </source>
</evidence>
<organism evidence="1 2">
    <name type="scientific">Frondihabitans peucedani</name>
    <dbReference type="NCBI Taxonomy" id="598626"/>
    <lineage>
        <taxon>Bacteria</taxon>
        <taxon>Bacillati</taxon>
        <taxon>Actinomycetota</taxon>
        <taxon>Actinomycetes</taxon>
        <taxon>Micrococcales</taxon>
        <taxon>Microbacteriaceae</taxon>
        <taxon>Frondihabitans</taxon>
    </lineage>
</organism>
<reference evidence="2" key="1">
    <citation type="journal article" date="2019" name="Int. J. Syst. Evol. Microbiol.">
        <title>The Global Catalogue of Microorganisms (GCM) 10K type strain sequencing project: providing services to taxonomists for standard genome sequencing and annotation.</title>
        <authorList>
            <consortium name="The Broad Institute Genomics Platform"/>
            <consortium name="The Broad Institute Genome Sequencing Center for Infectious Disease"/>
            <person name="Wu L."/>
            <person name="Ma J."/>
        </authorList>
    </citation>
    <scope>NUCLEOTIDE SEQUENCE [LARGE SCALE GENOMIC DNA]</scope>
    <source>
        <strain evidence="2">JCM 17442</strain>
    </source>
</reference>
<dbReference type="Proteomes" id="UP001501594">
    <property type="component" value="Unassembled WGS sequence"/>
</dbReference>
<sequence length="92" mass="9629">MVPGFCASKRSLTSWKPFVSPSLPPQNANVRVPDTRLFEAFDPAGPPAATGPGVEAHAARPAAVTAPKAPASAVLLVIVVEPMRPRFRLGES</sequence>
<protein>
    <submittedName>
        <fullName evidence="1">Uncharacterized protein</fullName>
    </submittedName>
</protein>
<evidence type="ECO:0000313" key="1">
    <source>
        <dbReference type="EMBL" id="GAA4265960.1"/>
    </source>
</evidence>
<comment type="caution">
    <text evidence="1">The sequence shown here is derived from an EMBL/GenBank/DDBJ whole genome shotgun (WGS) entry which is preliminary data.</text>
</comment>